<evidence type="ECO:0000313" key="5">
    <source>
        <dbReference type="EMBL" id="KAG9326626.1"/>
    </source>
</evidence>
<dbReference type="PANTHER" id="PTHR12652">
    <property type="entry name" value="PEROXISOMAL BIOGENESIS FACTOR 11"/>
    <property type="match status" value="1"/>
</dbReference>
<keyword evidence="3" id="KW-0576">Peroxisome</keyword>
<evidence type="ECO:0000256" key="3">
    <source>
        <dbReference type="ARBA" id="ARBA00023140"/>
    </source>
</evidence>
<dbReference type="GO" id="GO:0016559">
    <property type="term" value="P:peroxisome fission"/>
    <property type="evidence" value="ECO:0007669"/>
    <property type="project" value="InterPro"/>
</dbReference>
<dbReference type="Pfam" id="PF05648">
    <property type="entry name" value="PEX11"/>
    <property type="match status" value="2"/>
</dbReference>
<sequence>MSAVMNVQPWLKFTATTVGRDKLYRAVQYFSRFLAWYLLQQGYSKETVLRFNNLKKTLALSRKRKQDMSPFALSVERVIIHRILTPPSSRIFYFFLTLFLSTGGGTTVMRFGKPIEHVEQAVVATAAKDEFLRFCAVGKQLSYAGYLSYDALIFLDGAGAFKFKNIKRYTELANKFWLAGITFSFISGLYKTRQTQIRRESAVRGIKHHGESEKSNARTELKSLAREQHSVTKQLVQDGLDILIPSTGLGYLSLDDGAVGLIGTVTSIMGAQSQWAKVNKA</sequence>
<protein>
    <recommendedName>
        <fullName evidence="7">Peroxisomal biogenesis factor 11</fullName>
    </recommendedName>
</protein>
<dbReference type="PANTHER" id="PTHR12652:SF50">
    <property type="entry name" value="PEROXIN 11"/>
    <property type="match status" value="1"/>
</dbReference>
<dbReference type="EMBL" id="JAIFTL010000016">
    <property type="protein sequence ID" value="KAG9326626.1"/>
    <property type="molecule type" value="Genomic_DNA"/>
</dbReference>
<reference evidence="5" key="1">
    <citation type="submission" date="2021-07" db="EMBL/GenBank/DDBJ databases">
        <title>Draft genome of Mortierella alpina, strain LL118, isolated from an aspen leaf litter sample.</title>
        <authorList>
            <person name="Yang S."/>
            <person name="Vinatzer B.A."/>
        </authorList>
    </citation>
    <scope>NUCLEOTIDE SEQUENCE</scope>
    <source>
        <strain evidence="5">LL118</strain>
    </source>
</reference>
<evidence type="ECO:0008006" key="7">
    <source>
        <dbReference type="Google" id="ProtNLM"/>
    </source>
</evidence>
<evidence type="ECO:0000256" key="2">
    <source>
        <dbReference type="ARBA" id="ARBA00023136"/>
    </source>
</evidence>
<gene>
    <name evidence="5" type="ORF">KVV02_006137</name>
</gene>
<evidence type="ECO:0000256" key="1">
    <source>
        <dbReference type="ARBA" id="ARBA00022593"/>
    </source>
</evidence>
<dbReference type="InterPro" id="IPR008733">
    <property type="entry name" value="PEX11"/>
</dbReference>
<keyword evidence="1" id="KW-0962">Peroxisome biogenesis</keyword>
<dbReference type="GO" id="GO:0005778">
    <property type="term" value="C:peroxisomal membrane"/>
    <property type="evidence" value="ECO:0007669"/>
    <property type="project" value="UniProtKB-SubCell"/>
</dbReference>
<keyword evidence="2" id="KW-0472">Membrane</keyword>
<evidence type="ECO:0000256" key="4">
    <source>
        <dbReference type="ARBA" id="ARBA00046271"/>
    </source>
</evidence>
<dbReference type="AlphaFoldDB" id="A0A9P8ABX7"/>
<name>A0A9P8ABX7_MORAP</name>
<organism evidence="5 6">
    <name type="scientific">Mortierella alpina</name>
    <name type="common">Oleaginous fungus</name>
    <name type="synonym">Mortierella renispora</name>
    <dbReference type="NCBI Taxonomy" id="64518"/>
    <lineage>
        <taxon>Eukaryota</taxon>
        <taxon>Fungi</taxon>
        <taxon>Fungi incertae sedis</taxon>
        <taxon>Mucoromycota</taxon>
        <taxon>Mortierellomycotina</taxon>
        <taxon>Mortierellomycetes</taxon>
        <taxon>Mortierellales</taxon>
        <taxon>Mortierellaceae</taxon>
        <taxon>Mortierella</taxon>
    </lineage>
</organism>
<evidence type="ECO:0000313" key="6">
    <source>
        <dbReference type="Proteomes" id="UP000717515"/>
    </source>
</evidence>
<proteinExistence type="predicted"/>
<comment type="caution">
    <text evidence="5">The sequence shown here is derived from an EMBL/GenBank/DDBJ whole genome shotgun (WGS) entry which is preliminary data.</text>
</comment>
<comment type="subcellular location">
    <subcellularLocation>
        <location evidence="4">Peroxisome membrane</location>
    </subcellularLocation>
</comment>
<accession>A0A9P8ABX7</accession>
<dbReference type="Proteomes" id="UP000717515">
    <property type="component" value="Unassembled WGS sequence"/>
</dbReference>